<dbReference type="InterPro" id="IPR017937">
    <property type="entry name" value="Thioredoxin_CS"/>
</dbReference>
<dbReference type="PROSITE" id="PS51352">
    <property type="entry name" value="THIOREDOXIN_2"/>
    <property type="match status" value="1"/>
</dbReference>
<evidence type="ECO:0000259" key="6">
    <source>
        <dbReference type="PROSITE" id="PS51352"/>
    </source>
</evidence>
<dbReference type="InterPro" id="IPR004799">
    <property type="entry name" value="Periplasmic_diS_OxRdtase_DsbE"/>
</dbReference>
<dbReference type="PROSITE" id="PS00194">
    <property type="entry name" value="THIOREDOXIN_1"/>
    <property type="match status" value="1"/>
</dbReference>
<evidence type="ECO:0000256" key="4">
    <source>
        <dbReference type="ARBA" id="ARBA00023157"/>
    </source>
</evidence>
<keyword evidence="8" id="KW-1185">Reference proteome</keyword>
<comment type="similarity">
    <text evidence="2">Belongs to the thioredoxin family. DsbE subfamily.</text>
</comment>
<dbReference type="EMBL" id="SMRS01000005">
    <property type="protein sequence ID" value="KAA0874828.1"/>
    <property type="molecule type" value="Genomic_DNA"/>
</dbReference>
<dbReference type="PANTHER" id="PTHR42852">
    <property type="entry name" value="THIOL:DISULFIDE INTERCHANGE PROTEIN DSBE"/>
    <property type="match status" value="1"/>
</dbReference>
<dbReference type="InterPro" id="IPR013740">
    <property type="entry name" value="Redoxin"/>
</dbReference>
<name>A0A5A9W423_9GAMM</name>
<organism evidence="7 8">
    <name type="scientific">Nitrincola tapanii</name>
    <dbReference type="NCBI Taxonomy" id="1708751"/>
    <lineage>
        <taxon>Bacteria</taxon>
        <taxon>Pseudomonadati</taxon>
        <taxon>Pseudomonadota</taxon>
        <taxon>Gammaproteobacteria</taxon>
        <taxon>Oceanospirillales</taxon>
        <taxon>Oceanospirillaceae</taxon>
        <taxon>Nitrincola</taxon>
    </lineage>
</organism>
<gene>
    <name evidence="7" type="ORF">E1H14_08105</name>
</gene>
<evidence type="ECO:0000313" key="8">
    <source>
        <dbReference type="Proteomes" id="UP000325302"/>
    </source>
</evidence>
<evidence type="ECO:0000256" key="3">
    <source>
        <dbReference type="ARBA" id="ARBA00022748"/>
    </source>
</evidence>
<accession>A0A5A9W423</accession>
<dbReference type="GO" id="GO:0017004">
    <property type="term" value="P:cytochrome complex assembly"/>
    <property type="evidence" value="ECO:0007669"/>
    <property type="project" value="UniProtKB-KW"/>
</dbReference>
<dbReference type="PANTHER" id="PTHR42852:SF6">
    <property type="entry name" value="THIOL:DISULFIDE INTERCHANGE PROTEIN DSBE"/>
    <property type="match status" value="1"/>
</dbReference>
<dbReference type="GO" id="GO:0030288">
    <property type="term" value="C:outer membrane-bounded periplasmic space"/>
    <property type="evidence" value="ECO:0007669"/>
    <property type="project" value="InterPro"/>
</dbReference>
<dbReference type="OrthoDB" id="9799347at2"/>
<dbReference type="CDD" id="cd03010">
    <property type="entry name" value="TlpA_like_DsbE"/>
    <property type="match status" value="1"/>
</dbReference>
<dbReference type="SUPFAM" id="SSF52833">
    <property type="entry name" value="Thioredoxin-like"/>
    <property type="match status" value="1"/>
</dbReference>
<comment type="subcellular location">
    <subcellularLocation>
        <location evidence="1">Cell inner membrane</location>
        <topology evidence="1">Single-pass membrane protein</topology>
        <orientation evidence="1">Periplasmic side</orientation>
    </subcellularLocation>
</comment>
<dbReference type="Pfam" id="PF08534">
    <property type="entry name" value="Redoxin"/>
    <property type="match status" value="1"/>
</dbReference>
<feature type="domain" description="Thioredoxin" evidence="6">
    <location>
        <begin position="36"/>
        <end position="180"/>
    </location>
</feature>
<dbReference type="InterPro" id="IPR050553">
    <property type="entry name" value="Thioredoxin_ResA/DsbE_sf"/>
</dbReference>
<keyword evidence="4" id="KW-1015">Disulfide bond</keyword>
<dbReference type="AlphaFoldDB" id="A0A5A9W423"/>
<dbReference type="InterPro" id="IPR013766">
    <property type="entry name" value="Thioredoxin_domain"/>
</dbReference>
<protein>
    <submittedName>
        <fullName evidence="7">DsbE family thiol:disulfide interchange protein</fullName>
    </submittedName>
</protein>
<evidence type="ECO:0000256" key="1">
    <source>
        <dbReference type="ARBA" id="ARBA00004383"/>
    </source>
</evidence>
<evidence type="ECO:0000313" key="7">
    <source>
        <dbReference type="EMBL" id="KAA0874828.1"/>
    </source>
</evidence>
<dbReference type="GO" id="GO:0005886">
    <property type="term" value="C:plasma membrane"/>
    <property type="evidence" value="ECO:0007669"/>
    <property type="project" value="UniProtKB-SubCell"/>
</dbReference>
<keyword evidence="3" id="KW-0201">Cytochrome c-type biogenesis</keyword>
<dbReference type="InterPro" id="IPR036249">
    <property type="entry name" value="Thioredoxin-like_sf"/>
</dbReference>
<evidence type="ECO:0000256" key="2">
    <source>
        <dbReference type="ARBA" id="ARBA00007758"/>
    </source>
</evidence>
<dbReference type="Gene3D" id="3.40.30.10">
    <property type="entry name" value="Glutaredoxin"/>
    <property type="match status" value="1"/>
</dbReference>
<sequence length="182" mass="20652">MKMRKWLVFTPLAIFLGMGVFLLQGLFNDPRVLPSALINKPFPEFNLPSLYEPETRLTQDDLKGEVALLNVWATWCPTCKEEHEQLNRIGLQEGVTIYGLNYKDDPELAREWLAQYLDPYAKVIVDADGRLGLDLGVYGAPETYILDAQGVIRYRHVGEVNEKVWQNLKGLMQAIAAEGDEV</sequence>
<reference evidence="7 8" key="1">
    <citation type="submission" date="2019-03" db="EMBL/GenBank/DDBJ databases">
        <title>Nitrincola sp. nov. isolated from an Indian soda lake.</title>
        <authorList>
            <person name="Joshi A."/>
            <person name="Thite S.V."/>
            <person name="Joseph N."/>
            <person name="Dhotre D."/>
            <person name="Moorthy M."/>
            <person name="Shouche Y.S."/>
        </authorList>
    </citation>
    <scope>NUCLEOTIDE SEQUENCE [LARGE SCALE GENOMIC DNA]</scope>
    <source>
        <strain evidence="7 8">MEB193</strain>
    </source>
</reference>
<proteinExistence type="inferred from homology"/>
<dbReference type="GO" id="GO:0015036">
    <property type="term" value="F:disulfide oxidoreductase activity"/>
    <property type="evidence" value="ECO:0007669"/>
    <property type="project" value="InterPro"/>
</dbReference>
<comment type="caution">
    <text evidence="7">The sequence shown here is derived from an EMBL/GenBank/DDBJ whole genome shotgun (WGS) entry which is preliminary data.</text>
</comment>
<keyword evidence="5" id="KW-0676">Redox-active center</keyword>
<dbReference type="Proteomes" id="UP000325302">
    <property type="component" value="Unassembled WGS sequence"/>
</dbReference>
<evidence type="ECO:0000256" key="5">
    <source>
        <dbReference type="ARBA" id="ARBA00023284"/>
    </source>
</evidence>
<dbReference type="NCBIfam" id="TIGR00385">
    <property type="entry name" value="dsbE"/>
    <property type="match status" value="1"/>
</dbReference>